<comment type="caution">
    <text evidence="7">The sequence shown here is derived from an EMBL/GenBank/DDBJ whole genome shotgun (WGS) entry which is preliminary data.</text>
</comment>
<organism evidence="7 8">
    <name type="scientific">Microbacterium halimionae</name>
    <dbReference type="NCBI Taxonomy" id="1526413"/>
    <lineage>
        <taxon>Bacteria</taxon>
        <taxon>Bacillati</taxon>
        <taxon>Actinomycetota</taxon>
        <taxon>Actinomycetes</taxon>
        <taxon>Micrococcales</taxon>
        <taxon>Microbacteriaceae</taxon>
        <taxon>Microbacterium</taxon>
    </lineage>
</organism>
<evidence type="ECO:0000256" key="2">
    <source>
        <dbReference type="ARBA" id="ARBA00022475"/>
    </source>
</evidence>
<feature type="transmembrane region" description="Helical" evidence="6">
    <location>
        <begin position="22"/>
        <end position="52"/>
    </location>
</feature>
<keyword evidence="3 6" id="KW-0812">Transmembrane</keyword>
<sequence>MSLLELDVSASPLARRNPVAKLAAALVISVTLLLSIDAVSAGVSLVATLLLLPICRIPARALWLRTWPIALGAVIAGAATVLYGRPDGQIYFEFGLLRISDGSISLALAIVLRVLAIAVPSIVLFMTTDPTDLADALAQILRLPARFVLGALAGLRLVGLLIEDWRELSLSRRARGVADTGRLRRFVGQSFALFVLAIRRGTKLATAMEARGFGADVERTWARPSRLHPADLGLVLIAAGVAAASVGAAVAAGTWNFILGLS</sequence>
<keyword evidence="5 6" id="KW-0472">Membrane</keyword>
<evidence type="ECO:0000256" key="1">
    <source>
        <dbReference type="ARBA" id="ARBA00004141"/>
    </source>
</evidence>
<keyword evidence="2" id="KW-1003">Cell membrane</keyword>
<dbReference type="PANTHER" id="PTHR34857:SF2">
    <property type="entry name" value="SLL0384 PROTEIN"/>
    <property type="match status" value="1"/>
</dbReference>
<keyword evidence="4 6" id="KW-1133">Transmembrane helix</keyword>
<dbReference type="InterPro" id="IPR051611">
    <property type="entry name" value="ECF_transporter_component"/>
</dbReference>
<name>A0A7W3PKG0_9MICO</name>
<dbReference type="CDD" id="cd16914">
    <property type="entry name" value="EcfT"/>
    <property type="match status" value="1"/>
</dbReference>
<evidence type="ECO:0000256" key="5">
    <source>
        <dbReference type="ARBA" id="ARBA00023136"/>
    </source>
</evidence>
<dbReference type="EMBL" id="JACGWY010000001">
    <property type="protein sequence ID" value="MBA8815083.1"/>
    <property type="molecule type" value="Genomic_DNA"/>
</dbReference>
<evidence type="ECO:0000313" key="7">
    <source>
        <dbReference type="EMBL" id="MBA8815083.1"/>
    </source>
</evidence>
<dbReference type="AlphaFoldDB" id="A0A7W3PKG0"/>
<dbReference type="InterPro" id="IPR003339">
    <property type="entry name" value="ABC/ECF_trnsptr_transmembrane"/>
</dbReference>
<protein>
    <submittedName>
        <fullName evidence="7">Energy-coupling factor transport system permease protein</fullName>
    </submittedName>
</protein>
<feature type="transmembrane region" description="Helical" evidence="6">
    <location>
        <begin position="232"/>
        <end position="258"/>
    </location>
</feature>
<dbReference type="Proteomes" id="UP000526083">
    <property type="component" value="Unassembled WGS sequence"/>
</dbReference>
<evidence type="ECO:0000313" key="8">
    <source>
        <dbReference type="Proteomes" id="UP000526083"/>
    </source>
</evidence>
<feature type="transmembrane region" description="Helical" evidence="6">
    <location>
        <begin position="64"/>
        <end position="84"/>
    </location>
</feature>
<reference evidence="7 8" key="1">
    <citation type="submission" date="2020-07" db="EMBL/GenBank/DDBJ databases">
        <title>Sequencing the genomes of 1000 actinobacteria strains.</title>
        <authorList>
            <person name="Klenk H.-P."/>
        </authorList>
    </citation>
    <scope>NUCLEOTIDE SEQUENCE [LARGE SCALE GENOMIC DNA]</scope>
    <source>
        <strain evidence="7 8">DSM 27576</strain>
    </source>
</reference>
<dbReference type="PANTHER" id="PTHR34857">
    <property type="entry name" value="SLL0384 PROTEIN"/>
    <property type="match status" value="1"/>
</dbReference>
<dbReference type="Pfam" id="PF02361">
    <property type="entry name" value="CbiQ"/>
    <property type="match status" value="1"/>
</dbReference>
<dbReference type="RefSeq" id="WP_167044479.1">
    <property type="nucleotide sequence ID" value="NZ_JAAOZB010000001.1"/>
</dbReference>
<feature type="transmembrane region" description="Helical" evidence="6">
    <location>
        <begin position="104"/>
        <end position="125"/>
    </location>
</feature>
<gene>
    <name evidence="7" type="ORF">FHX48_000135</name>
</gene>
<evidence type="ECO:0000256" key="4">
    <source>
        <dbReference type="ARBA" id="ARBA00022989"/>
    </source>
</evidence>
<evidence type="ECO:0000256" key="6">
    <source>
        <dbReference type="SAM" id="Phobius"/>
    </source>
</evidence>
<dbReference type="GO" id="GO:0005886">
    <property type="term" value="C:plasma membrane"/>
    <property type="evidence" value="ECO:0007669"/>
    <property type="project" value="UniProtKB-ARBA"/>
</dbReference>
<accession>A0A7W3PKG0</accession>
<keyword evidence="8" id="KW-1185">Reference proteome</keyword>
<comment type="subcellular location">
    <subcellularLocation>
        <location evidence="1">Membrane</location>
        <topology evidence="1">Multi-pass membrane protein</topology>
    </subcellularLocation>
</comment>
<evidence type="ECO:0000256" key="3">
    <source>
        <dbReference type="ARBA" id="ARBA00022692"/>
    </source>
</evidence>
<proteinExistence type="predicted"/>